<evidence type="ECO:0000313" key="1">
    <source>
        <dbReference type="EMBL" id="EGN95744.1"/>
    </source>
</evidence>
<gene>
    <name evidence="1" type="ORF">SERLA73DRAFT_142652</name>
</gene>
<dbReference type="AlphaFoldDB" id="F8Q856"/>
<accession>F8Q856</accession>
<keyword evidence="2" id="KW-1185">Reference proteome</keyword>
<dbReference type="EMBL" id="GL945485">
    <property type="protein sequence ID" value="EGN95744.1"/>
    <property type="molecule type" value="Genomic_DNA"/>
</dbReference>
<name>F8Q856_SERL3</name>
<protein>
    <submittedName>
        <fullName evidence="1">Uncharacterized protein</fullName>
    </submittedName>
</protein>
<organism evidence="2">
    <name type="scientific">Serpula lacrymans var. lacrymans (strain S7.3)</name>
    <name type="common">Dry rot fungus</name>
    <dbReference type="NCBI Taxonomy" id="936435"/>
    <lineage>
        <taxon>Eukaryota</taxon>
        <taxon>Fungi</taxon>
        <taxon>Dikarya</taxon>
        <taxon>Basidiomycota</taxon>
        <taxon>Agaricomycotina</taxon>
        <taxon>Agaricomycetes</taxon>
        <taxon>Agaricomycetidae</taxon>
        <taxon>Boletales</taxon>
        <taxon>Coniophorineae</taxon>
        <taxon>Serpulaceae</taxon>
        <taxon>Serpula</taxon>
    </lineage>
</organism>
<evidence type="ECO:0000313" key="2">
    <source>
        <dbReference type="Proteomes" id="UP000008063"/>
    </source>
</evidence>
<dbReference type="HOGENOM" id="CLU_3143929_0_0_1"/>
<reference evidence="2" key="1">
    <citation type="journal article" date="2011" name="Science">
        <title>The plant cell wall-decomposing machinery underlies the functional diversity of forest fungi.</title>
        <authorList>
            <person name="Eastwood D.C."/>
            <person name="Floudas D."/>
            <person name="Binder M."/>
            <person name="Majcherczyk A."/>
            <person name="Schneider P."/>
            <person name="Aerts A."/>
            <person name="Asiegbu F.O."/>
            <person name="Baker S.E."/>
            <person name="Barry K."/>
            <person name="Bendiksby M."/>
            <person name="Blumentritt M."/>
            <person name="Coutinho P.M."/>
            <person name="Cullen D."/>
            <person name="de Vries R.P."/>
            <person name="Gathman A."/>
            <person name="Goodell B."/>
            <person name="Henrissat B."/>
            <person name="Ihrmark K."/>
            <person name="Kauserud H."/>
            <person name="Kohler A."/>
            <person name="LaButti K."/>
            <person name="Lapidus A."/>
            <person name="Lavin J.L."/>
            <person name="Lee Y.-H."/>
            <person name="Lindquist E."/>
            <person name="Lilly W."/>
            <person name="Lucas S."/>
            <person name="Morin E."/>
            <person name="Murat C."/>
            <person name="Oguiza J.A."/>
            <person name="Park J."/>
            <person name="Pisabarro A.G."/>
            <person name="Riley R."/>
            <person name="Rosling A."/>
            <person name="Salamov A."/>
            <person name="Schmidt O."/>
            <person name="Schmutz J."/>
            <person name="Skrede I."/>
            <person name="Stenlid J."/>
            <person name="Wiebenga A."/>
            <person name="Xie X."/>
            <person name="Kuees U."/>
            <person name="Hibbett D.S."/>
            <person name="Hoffmeister D."/>
            <person name="Hoegberg N."/>
            <person name="Martin F."/>
            <person name="Grigoriev I.V."/>
            <person name="Watkinson S.C."/>
        </authorList>
    </citation>
    <scope>NUCLEOTIDE SEQUENCE [LARGE SCALE GENOMIC DNA]</scope>
    <source>
        <strain evidence="2">strain S7.3</strain>
    </source>
</reference>
<sequence length="49" mass="5940">MYKLINKPYSRSSTEKLLILPSCFCNYFGPFRQRTVPNLNQRPKKPWDY</sequence>
<proteinExistence type="predicted"/>
<dbReference type="InParanoid" id="F8Q856"/>
<dbReference type="Proteomes" id="UP000008063">
    <property type="component" value="Unassembled WGS sequence"/>
</dbReference>